<evidence type="ECO:0000256" key="2">
    <source>
        <dbReference type="ARBA" id="ARBA00023163"/>
    </source>
</evidence>
<comment type="caution">
    <text evidence="4">The sequence shown here is derived from an EMBL/GenBank/DDBJ whole genome shotgun (WGS) entry which is preliminary data.</text>
</comment>
<keyword evidence="5" id="KW-1185">Reference proteome</keyword>
<dbReference type="InterPro" id="IPR036388">
    <property type="entry name" value="WH-like_DNA-bd_sf"/>
</dbReference>
<evidence type="ECO:0000256" key="1">
    <source>
        <dbReference type="ARBA" id="ARBA00023015"/>
    </source>
</evidence>
<dbReference type="SMART" id="SM01012">
    <property type="entry name" value="ANTAR"/>
    <property type="match status" value="1"/>
</dbReference>
<gene>
    <name evidence="4" type="ORF">BU204_24850</name>
</gene>
<keyword evidence="2" id="KW-0804">Transcription</keyword>
<dbReference type="InterPro" id="IPR029016">
    <property type="entry name" value="GAF-like_dom_sf"/>
</dbReference>
<reference evidence="4 5" key="1">
    <citation type="submission" date="2016-12" db="EMBL/GenBank/DDBJ databases">
        <title>The draft genome sequence of Actinophytocola sp. 11-183.</title>
        <authorList>
            <person name="Wang W."/>
            <person name="Yuan L."/>
        </authorList>
    </citation>
    <scope>NUCLEOTIDE SEQUENCE [LARGE SCALE GENOMIC DNA]</scope>
    <source>
        <strain evidence="4 5">11-183</strain>
    </source>
</reference>
<dbReference type="Gene3D" id="3.30.450.40">
    <property type="match status" value="1"/>
</dbReference>
<keyword evidence="1" id="KW-0805">Transcription regulation</keyword>
<evidence type="ECO:0000313" key="5">
    <source>
        <dbReference type="Proteomes" id="UP000185596"/>
    </source>
</evidence>
<dbReference type="Pfam" id="PF03861">
    <property type="entry name" value="ANTAR"/>
    <property type="match status" value="1"/>
</dbReference>
<dbReference type="GO" id="GO:0003723">
    <property type="term" value="F:RNA binding"/>
    <property type="evidence" value="ECO:0007669"/>
    <property type="project" value="InterPro"/>
</dbReference>
<dbReference type="AlphaFoldDB" id="A0A1Q8CKJ3"/>
<dbReference type="Proteomes" id="UP000185596">
    <property type="component" value="Unassembled WGS sequence"/>
</dbReference>
<feature type="domain" description="ANTAR" evidence="3">
    <location>
        <begin position="20"/>
        <end position="82"/>
    </location>
</feature>
<name>A0A1Q8CKJ3_9PSEU</name>
<proteinExistence type="predicted"/>
<dbReference type="InterPro" id="IPR005561">
    <property type="entry name" value="ANTAR"/>
</dbReference>
<evidence type="ECO:0000313" key="4">
    <source>
        <dbReference type="EMBL" id="OLF14862.1"/>
    </source>
</evidence>
<dbReference type="PROSITE" id="PS50921">
    <property type="entry name" value="ANTAR"/>
    <property type="match status" value="1"/>
</dbReference>
<dbReference type="Gene3D" id="1.10.10.10">
    <property type="entry name" value="Winged helix-like DNA-binding domain superfamily/Winged helix DNA-binding domain"/>
    <property type="match status" value="1"/>
</dbReference>
<evidence type="ECO:0000259" key="3">
    <source>
        <dbReference type="PROSITE" id="PS50921"/>
    </source>
</evidence>
<sequence length="285" mass="30722">METAGAALAGVAGEDGCAELARLRNQVHDLREKLRTRPLVARALGVLQERYGLRDVSTTNALLREVSQRHNTKVRTVAHAFLAAPPPSSPKAMFWFPGRLVPPSPPLTFAVRQPADRAALLDLVLDAALTCLSASAGTVWLTDPARGGLVLERHRGLPPEVVRFFHRTGAAGTVCPSAFRVGAGAVATELATDPAFTEEVRQVMLATGVRSVRCDPLRGATGLCTGTVVTHHHDHVPTLAPAAERKLERICAEAGTWLVWHVRTTTLDVLEHLHREARETGSHSK</sequence>
<dbReference type="SUPFAM" id="SSF55781">
    <property type="entry name" value="GAF domain-like"/>
    <property type="match status" value="1"/>
</dbReference>
<dbReference type="EMBL" id="MSIE01000048">
    <property type="protein sequence ID" value="OLF14862.1"/>
    <property type="molecule type" value="Genomic_DNA"/>
</dbReference>
<dbReference type="STRING" id="1912961.BU204_24850"/>
<protein>
    <recommendedName>
        <fullName evidence="3">ANTAR domain-containing protein</fullName>
    </recommendedName>
</protein>
<organism evidence="4 5">
    <name type="scientific">Actinophytocola xanthii</name>
    <dbReference type="NCBI Taxonomy" id="1912961"/>
    <lineage>
        <taxon>Bacteria</taxon>
        <taxon>Bacillati</taxon>
        <taxon>Actinomycetota</taxon>
        <taxon>Actinomycetes</taxon>
        <taxon>Pseudonocardiales</taxon>
        <taxon>Pseudonocardiaceae</taxon>
    </lineage>
</organism>
<accession>A0A1Q8CKJ3</accession>